<evidence type="ECO:0000313" key="1">
    <source>
        <dbReference type="EMBL" id="MFM2719666.1"/>
    </source>
</evidence>
<dbReference type="RefSeq" id="WP_239277094.1">
    <property type="nucleotide sequence ID" value="NZ_JAROCE010000001.1"/>
</dbReference>
<protein>
    <submittedName>
        <fullName evidence="1">Histidine phosphatase family protein</fullName>
    </submittedName>
</protein>
<dbReference type="PANTHER" id="PTHR47623">
    <property type="entry name" value="OS09G0287300 PROTEIN"/>
    <property type="match status" value="1"/>
</dbReference>
<name>A0ABW9GEP6_9MICO</name>
<accession>A0ABW9GEP6</accession>
<comment type="caution">
    <text evidence="1">The sequence shown here is derived from an EMBL/GenBank/DDBJ whole genome shotgun (WGS) entry which is preliminary data.</text>
</comment>
<dbReference type="PANTHER" id="PTHR47623:SF1">
    <property type="entry name" value="OS09G0287300 PROTEIN"/>
    <property type="match status" value="1"/>
</dbReference>
<dbReference type="CDD" id="cd07067">
    <property type="entry name" value="HP_PGM_like"/>
    <property type="match status" value="1"/>
</dbReference>
<evidence type="ECO:0000313" key="2">
    <source>
        <dbReference type="Proteomes" id="UP001630303"/>
    </source>
</evidence>
<sequence length="154" mass="16808">MIQLILARHAKSDWADEGLDDHERPLNDRGRRDAPAMARSVLRRGVRPELLLSSTAARAKATAEAFAAEFEVDVTERAELYLADADALWDAAHSTGVAEVMVVAHDPGMSDLVSRLAGHDVRMVTSAVAICTWHDHEWATVGSAPPDEFELLTP</sequence>
<reference evidence="1 2" key="1">
    <citation type="submission" date="2023-03" db="EMBL/GenBank/DDBJ databases">
        <title>MT1 and MT2 Draft Genomes of Novel Species.</title>
        <authorList>
            <person name="Venkateswaran K."/>
        </authorList>
    </citation>
    <scope>NUCLEOTIDE SEQUENCE [LARGE SCALE GENOMIC DNA]</scope>
    <source>
        <strain evidence="1 2">IF8SW-P5</strain>
    </source>
</reference>
<keyword evidence="2" id="KW-1185">Reference proteome</keyword>
<dbReference type="EMBL" id="JAROCE010000001">
    <property type="protein sequence ID" value="MFM2719666.1"/>
    <property type="molecule type" value="Genomic_DNA"/>
</dbReference>
<dbReference type="InterPro" id="IPR029033">
    <property type="entry name" value="His_PPase_superfam"/>
</dbReference>
<dbReference type="Gene3D" id="3.40.50.1240">
    <property type="entry name" value="Phosphoglycerate mutase-like"/>
    <property type="match status" value="1"/>
</dbReference>
<organism evidence="1 2">
    <name type="scientific">Microbacterium mcarthurae</name>
    <dbReference type="NCBI Taxonomy" id="3035918"/>
    <lineage>
        <taxon>Bacteria</taxon>
        <taxon>Bacillati</taxon>
        <taxon>Actinomycetota</taxon>
        <taxon>Actinomycetes</taxon>
        <taxon>Micrococcales</taxon>
        <taxon>Microbacteriaceae</taxon>
        <taxon>Microbacterium</taxon>
    </lineage>
</organism>
<dbReference type="InterPro" id="IPR013078">
    <property type="entry name" value="His_Pase_superF_clade-1"/>
</dbReference>
<proteinExistence type="predicted"/>
<dbReference type="Pfam" id="PF00300">
    <property type="entry name" value="His_Phos_1"/>
    <property type="match status" value="1"/>
</dbReference>
<dbReference type="Proteomes" id="UP001630303">
    <property type="component" value="Unassembled WGS sequence"/>
</dbReference>
<dbReference type="SMART" id="SM00855">
    <property type="entry name" value="PGAM"/>
    <property type="match status" value="1"/>
</dbReference>
<dbReference type="SUPFAM" id="SSF53254">
    <property type="entry name" value="Phosphoglycerate mutase-like"/>
    <property type="match status" value="1"/>
</dbReference>
<gene>
    <name evidence="1" type="ORF">P5G46_04025</name>
</gene>